<dbReference type="Pfam" id="PF00271">
    <property type="entry name" value="Helicase_C"/>
    <property type="match status" value="1"/>
</dbReference>
<dbReference type="GO" id="GO:0003676">
    <property type="term" value="F:nucleic acid binding"/>
    <property type="evidence" value="ECO:0007669"/>
    <property type="project" value="InterPro"/>
</dbReference>
<gene>
    <name evidence="18" type="ORF">INT46_001968</name>
</gene>
<keyword evidence="6 13" id="KW-0863">Zinc-finger</keyword>
<evidence type="ECO:0000256" key="11">
    <source>
        <dbReference type="ARBA" id="ARBA00023204"/>
    </source>
</evidence>
<dbReference type="GO" id="GO:0008270">
    <property type="term" value="F:zinc ion binding"/>
    <property type="evidence" value="ECO:0007669"/>
    <property type="project" value="UniProtKB-KW"/>
</dbReference>
<accession>A0A8H7RCJ1</accession>
<keyword evidence="8" id="KW-0347">Helicase</keyword>
<dbReference type="Proteomes" id="UP000650833">
    <property type="component" value="Unassembled WGS sequence"/>
</dbReference>
<dbReference type="PROSITE" id="PS51192">
    <property type="entry name" value="HELICASE_ATP_BIND_1"/>
    <property type="match status" value="1"/>
</dbReference>
<evidence type="ECO:0000256" key="4">
    <source>
        <dbReference type="ARBA" id="ARBA00022741"/>
    </source>
</evidence>
<dbReference type="CDD" id="cd18008">
    <property type="entry name" value="DEXDc_SHPRH-like"/>
    <property type="match status" value="1"/>
</dbReference>
<evidence type="ECO:0000259" key="17">
    <source>
        <dbReference type="PROSITE" id="PS51194"/>
    </source>
</evidence>
<keyword evidence="5" id="KW-0227">DNA damage</keyword>
<comment type="subcellular location">
    <subcellularLocation>
        <location evidence="1">Nucleus</location>
    </subcellularLocation>
</comment>
<dbReference type="Gene3D" id="3.30.40.10">
    <property type="entry name" value="Zinc/RING finger domain, C3HC4 (zinc finger)"/>
    <property type="match status" value="1"/>
</dbReference>
<dbReference type="InterPro" id="IPR001841">
    <property type="entry name" value="Znf_RING"/>
</dbReference>
<dbReference type="Pfam" id="PF13639">
    <property type="entry name" value="zf-RING_2"/>
    <property type="match status" value="1"/>
</dbReference>
<dbReference type="SUPFAM" id="SSF57850">
    <property type="entry name" value="RING/U-box"/>
    <property type="match status" value="1"/>
</dbReference>
<dbReference type="GO" id="GO:0005524">
    <property type="term" value="F:ATP binding"/>
    <property type="evidence" value="ECO:0007669"/>
    <property type="project" value="UniProtKB-KW"/>
</dbReference>
<evidence type="ECO:0000256" key="7">
    <source>
        <dbReference type="ARBA" id="ARBA00022801"/>
    </source>
</evidence>
<evidence type="ECO:0000256" key="3">
    <source>
        <dbReference type="ARBA" id="ARBA00022723"/>
    </source>
</evidence>
<dbReference type="EMBL" id="JAEPRC010000123">
    <property type="protein sequence ID" value="KAG2207777.1"/>
    <property type="molecule type" value="Genomic_DNA"/>
</dbReference>
<evidence type="ECO:0000256" key="1">
    <source>
        <dbReference type="ARBA" id="ARBA00004123"/>
    </source>
</evidence>
<evidence type="ECO:0000259" key="16">
    <source>
        <dbReference type="PROSITE" id="PS51192"/>
    </source>
</evidence>
<dbReference type="CDD" id="cd14279">
    <property type="entry name" value="CUE"/>
    <property type="match status" value="1"/>
</dbReference>
<reference evidence="18" key="1">
    <citation type="submission" date="2020-12" db="EMBL/GenBank/DDBJ databases">
        <title>Metabolic potential, ecology and presence of endohyphal bacteria is reflected in genomic diversity of Mucoromycotina.</title>
        <authorList>
            <person name="Muszewska A."/>
            <person name="Okrasinska A."/>
            <person name="Steczkiewicz K."/>
            <person name="Drgas O."/>
            <person name="Orlowska M."/>
            <person name="Perlinska-Lenart U."/>
            <person name="Aleksandrzak-Piekarczyk T."/>
            <person name="Szatraj K."/>
            <person name="Zielenkiewicz U."/>
            <person name="Pilsyk S."/>
            <person name="Malc E."/>
            <person name="Mieczkowski P."/>
            <person name="Kruszewska J.S."/>
            <person name="Biernat P."/>
            <person name="Pawlowska J."/>
        </authorList>
    </citation>
    <scope>NUCLEOTIDE SEQUENCE</scope>
    <source>
        <strain evidence="18">CBS 226.32</strain>
    </source>
</reference>
<keyword evidence="3" id="KW-0479">Metal-binding</keyword>
<evidence type="ECO:0000256" key="13">
    <source>
        <dbReference type="PROSITE-ProRule" id="PRU00175"/>
    </source>
</evidence>
<evidence type="ECO:0000313" key="19">
    <source>
        <dbReference type="Proteomes" id="UP000650833"/>
    </source>
</evidence>
<dbReference type="InterPro" id="IPR001650">
    <property type="entry name" value="Helicase_C-like"/>
</dbReference>
<dbReference type="Gene3D" id="3.40.50.300">
    <property type="entry name" value="P-loop containing nucleotide triphosphate hydrolases"/>
    <property type="match status" value="2"/>
</dbReference>
<dbReference type="InterPro" id="IPR014905">
    <property type="entry name" value="HIRAN"/>
</dbReference>
<dbReference type="GO" id="GO:0008094">
    <property type="term" value="F:ATP-dependent activity, acting on DNA"/>
    <property type="evidence" value="ECO:0007669"/>
    <property type="project" value="TreeGrafter"/>
</dbReference>
<sequence length="1040" mass="117512">MSKRPRDQASIASLKAILGDIPTTTIEDLLHRSNNNVEIAVNMYFTEPQQPLSATTKPSAVMKTSTFSAIDNSQLRYYIGDLVITGWSLVKGKSPVDEGDTITIVRDKVVGGGSSSNRIVRFARNGREVGRLPREVASYISILLDQNICQFEGNIVWCPSTLKIGEDMILTIKCYITVAGMHSASFISEGVQQVKRRDKSTQHEIPVQRKMALLQMFRNLGMKPVRSAIQKLGVANESADSDTWDTLLQSVVAADANEGDKDSSLQQQEVEGDDGEEKKAITDDQLDTIYEKAQMFDSQIKPLDTPITMALELKEYQKRALAWMCNKESYELDDGDLDMRAMHPLWEEYTLPGDFVDEHRFFYFSPYSGELSLEFPESNKQERGGILADEMGLGKTIEMLSLIHSNRYKPDKSQKLHLFSKKPQASPTTLIVCPVSLLAQWRDEIIRGSKPNTITVEIFYGDVRTNASTSRLCNWDGSAPDVLITTYGTVVSEWNKLQEKKSYVSVLFGVEYYRVVLDEAHQIKNKATRTSQACRDIKAKRRWALTGTPIQNKLDDLFALVRYLHYEPWSNSTFWKTYITIPFEKQDPRALSAVQSVLEPIVLRRTKAMRDQKGQPMVPLPPKTINIEYLSFSTHEQDIYDAIYNDSQIKFSYFCEAGKVGNNYASIFQLLTRLRQTCCHPYLALQSKEAVQEGIRASQEGGKISLEKLIESKSSSDSLSQVSDQGGNSKYGLNVLQNMLATERKTSSTSNDGSSIVDTPDEDTTMSDECQICFETVDSMIGLPCMHFACRPCVMDYFQKKEDEGLPGECPVCRHGPIFQSQLLEFAQQKTPTLEDQQQEHQQDGFVSKSTVKYEIQKAVGGFKASTKMSALIRHLRQNKKDDLKTVVFSQFTSFLDLIGESLNRETINFTRLDGSMPQAKREKVLSDFSNHDSGVGVLLISLRAGGVGLNLTCANRVIMMDPWWNFAIEAQAIDRVHRLGQSKEVVVTRFVMQDSVEERILEIQNRKHVLVNELYMSRDQSRNRKLDDLQILFRKSGKL</sequence>
<evidence type="ECO:0000256" key="12">
    <source>
        <dbReference type="ARBA" id="ARBA00023242"/>
    </source>
</evidence>
<dbReference type="InterPro" id="IPR049730">
    <property type="entry name" value="SNF2/RAD54-like_C"/>
</dbReference>
<dbReference type="PROSITE" id="PS50089">
    <property type="entry name" value="ZF_RING_2"/>
    <property type="match status" value="1"/>
</dbReference>
<keyword evidence="12" id="KW-0539">Nucleus</keyword>
<evidence type="ECO:0000259" key="15">
    <source>
        <dbReference type="PROSITE" id="PS50089"/>
    </source>
</evidence>
<feature type="region of interest" description="Disordered" evidence="14">
    <location>
        <begin position="257"/>
        <end position="277"/>
    </location>
</feature>
<dbReference type="CDD" id="cd18793">
    <property type="entry name" value="SF2_C_SNF"/>
    <property type="match status" value="1"/>
</dbReference>
<dbReference type="SUPFAM" id="SSF52540">
    <property type="entry name" value="P-loop containing nucleoside triphosphate hydrolases"/>
    <property type="match status" value="2"/>
</dbReference>
<evidence type="ECO:0000256" key="10">
    <source>
        <dbReference type="ARBA" id="ARBA00022840"/>
    </source>
</evidence>
<dbReference type="InterPro" id="IPR013083">
    <property type="entry name" value="Znf_RING/FYVE/PHD"/>
</dbReference>
<dbReference type="PROSITE" id="PS51194">
    <property type="entry name" value="HELICASE_CTER"/>
    <property type="match status" value="1"/>
</dbReference>
<keyword evidence="7" id="KW-0378">Hydrolase</keyword>
<dbReference type="GO" id="GO:0006281">
    <property type="term" value="P:DNA repair"/>
    <property type="evidence" value="ECO:0007669"/>
    <property type="project" value="UniProtKB-KW"/>
</dbReference>
<dbReference type="SMART" id="SM00910">
    <property type="entry name" value="HIRAN"/>
    <property type="match status" value="1"/>
</dbReference>
<dbReference type="Gene3D" id="3.40.50.10810">
    <property type="entry name" value="Tandem AAA-ATPase domain"/>
    <property type="match status" value="1"/>
</dbReference>
<keyword evidence="10" id="KW-0067">ATP-binding</keyword>
<evidence type="ECO:0000256" key="5">
    <source>
        <dbReference type="ARBA" id="ARBA00022763"/>
    </source>
</evidence>
<dbReference type="Pfam" id="PF00176">
    <property type="entry name" value="SNF2-rel_dom"/>
    <property type="match status" value="1"/>
</dbReference>
<evidence type="ECO:0000256" key="2">
    <source>
        <dbReference type="ARBA" id="ARBA00007025"/>
    </source>
</evidence>
<feature type="domain" description="Helicase ATP-binding" evidence="16">
    <location>
        <begin position="376"/>
        <end position="567"/>
    </location>
</feature>
<dbReference type="SMART" id="SM00487">
    <property type="entry name" value="DEXDc"/>
    <property type="match status" value="1"/>
</dbReference>
<evidence type="ECO:0000256" key="14">
    <source>
        <dbReference type="SAM" id="MobiDB-lite"/>
    </source>
</evidence>
<dbReference type="InterPro" id="IPR027417">
    <property type="entry name" value="P-loop_NTPase"/>
</dbReference>
<dbReference type="AlphaFoldDB" id="A0A8H7RCJ1"/>
<dbReference type="PANTHER" id="PTHR45626">
    <property type="entry name" value="TRANSCRIPTION TERMINATION FACTOR 2-RELATED"/>
    <property type="match status" value="1"/>
</dbReference>
<keyword evidence="11" id="KW-0234">DNA repair</keyword>
<organism evidence="18 19">
    <name type="scientific">Mucor plumbeus</name>
    <dbReference type="NCBI Taxonomy" id="97098"/>
    <lineage>
        <taxon>Eukaryota</taxon>
        <taxon>Fungi</taxon>
        <taxon>Fungi incertae sedis</taxon>
        <taxon>Mucoromycota</taxon>
        <taxon>Mucoromycotina</taxon>
        <taxon>Mucoromycetes</taxon>
        <taxon>Mucorales</taxon>
        <taxon>Mucorineae</taxon>
        <taxon>Mucoraceae</taxon>
        <taxon>Mucor</taxon>
    </lineage>
</organism>
<feature type="region of interest" description="Disordered" evidence="14">
    <location>
        <begin position="743"/>
        <end position="762"/>
    </location>
</feature>
<dbReference type="InterPro" id="IPR014001">
    <property type="entry name" value="Helicase_ATP-bd"/>
</dbReference>
<evidence type="ECO:0008006" key="20">
    <source>
        <dbReference type="Google" id="ProtNLM"/>
    </source>
</evidence>
<dbReference type="GO" id="GO:0016818">
    <property type="term" value="F:hydrolase activity, acting on acid anhydrides, in phosphorus-containing anhydrides"/>
    <property type="evidence" value="ECO:0007669"/>
    <property type="project" value="InterPro"/>
</dbReference>
<keyword evidence="9" id="KW-0862">Zinc</keyword>
<evidence type="ECO:0000256" key="8">
    <source>
        <dbReference type="ARBA" id="ARBA00022806"/>
    </source>
</evidence>
<comment type="similarity">
    <text evidence="2">Belongs to the SNF2/RAD54 helicase family.</text>
</comment>
<dbReference type="PANTHER" id="PTHR45626:SF22">
    <property type="entry name" value="DNA REPAIR PROTEIN RAD5"/>
    <property type="match status" value="1"/>
</dbReference>
<dbReference type="Pfam" id="PF08797">
    <property type="entry name" value="HIRAN"/>
    <property type="match status" value="1"/>
</dbReference>
<dbReference type="SMART" id="SM00184">
    <property type="entry name" value="RING"/>
    <property type="match status" value="1"/>
</dbReference>
<comment type="caution">
    <text evidence="18">The sequence shown here is derived from an EMBL/GenBank/DDBJ whole genome shotgun (WGS) entry which is preliminary data.</text>
</comment>
<feature type="domain" description="RING-type" evidence="15">
    <location>
        <begin position="770"/>
        <end position="814"/>
    </location>
</feature>
<dbReference type="GO" id="GO:0005634">
    <property type="term" value="C:nucleus"/>
    <property type="evidence" value="ECO:0007669"/>
    <property type="project" value="UniProtKB-SubCell"/>
</dbReference>
<evidence type="ECO:0000256" key="9">
    <source>
        <dbReference type="ARBA" id="ARBA00022833"/>
    </source>
</evidence>
<dbReference type="OrthoDB" id="448448at2759"/>
<dbReference type="InterPro" id="IPR000330">
    <property type="entry name" value="SNF2_N"/>
</dbReference>
<dbReference type="Pfam" id="PF14555">
    <property type="entry name" value="UBA_4"/>
    <property type="match status" value="1"/>
</dbReference>
<name>A0A8H7RCJ1_9FUNG</name>
<keyword evidence="4" id="KW-0547">Nucleotide-binding</keyword>
<dbReference type="GO" id="GO:0004386">
    <property type="term" value="F:helicase activity"/>
    <property type="evidence" value="ECO:0007669"/>
    <property type="project" value="UniProtKB-KW"/>
</dbReference>
<dbReference type="InterPro" id="IPR050628">
    <property type="entry name" value="SNF2_RAD54_helicase_TF"/>
</dbReference>
<feature type="compositionally biased region" description="Polar residues" evidence="14">
    <location>
        <begin position="747"/>
        <end position="757"/>
    </location>
</feature>
<proteinExistence type="inferred from homology"/>
<feature type="domain" description="Helicase C-terminal" evidence="17">
    <location>
        <begin position="871"/>
        <end position="1031"/>
    </location>
</feature>
<keyword evidence="19" id="KW-1185">Reference proteome</keyword>
<evidence type="ECO:0000256" key="6">
    <source>
        <dbReference type="ARBA" id="ARBA00022771"/>
    </source>
</evidence>
<protein>
    <recommendedName>
        <fullName evidence="20">DNA repair protein RAD5</fullName>
    </recommendedName>
</protein>
<evidence type="ECO:0000313" key="18">
    <source>
        <dbReference type="EMBL" id="KAG2207777.1"/>
    </source>
</evidence>
<dbReference type="InterPro" id="IPR038718">
    <property type="entry name" value="SNF2-like_sf"/>
</dbReference>
<dbReference type="SMART" id="SM00490">
    <property type="entry name" value="HELICc"/>
    <property type="match status" value="1"/>
</dbReference>